<dbReference type="GO" id="GO:0016020">
    <property type="term" value="C:membrane"/>
    <property type="evidence" value="ECO:0007669"/>
    <property type="project" value="UniProtKB-SubCell"/>
</dbReference>
<evidence type="ECO:0000256" key="12">
    <source>
        <dbReference type="ARBA" id="ARBA00022989"/>
    </source>
</evidence>
<keyword evidence="8 17" id="KW-0863">Zinc-finger</keyword>
<dbReference type="AlphaFoldDB" id="A0A2V0PEH8"/>
<keyword evidence="6" id="KW-0812">Transmembrane</keyword>
<evidence type="ECO:0000256" key="6">
    <source>
        <dbReference type="ARBA" id="ARBA00022692"/>
    </source>
</evidence>
<feature type="compositionally biased region" description="Low complexity" evidence="18">
    <location>
        <begin position="611"/>
        <end position="631"/>
    </location>
</feature>
<keyword evidence="12" id="KW-1133">Transmembrane helix</keyword>
<dbReference type="EMBL" id="BDRX01000111">
    <property type="protein sequence ID" value="GBF97919.1"/>
    <property type="molecule type" value="Genomic_DNA"/>
</dbReference>
<dbReference type="GO" id="GO:0010276">
    <property type="term" value="F:phytol kinase activity"/>
    <property type="evidence" value="ECO:0007669"/>
    <property type="project" value="UniProtKB-EC"/>
</dbReference>
<evidence type="ECO:0000256" key="13">
    <source>
        <dbReference type="ARBA" id="ARBA00023136"/>
    </source>
</evidence>
<keyword evidence="10" id="KW-0862">Zinc</keyword>
<evidence type="ECO:0000256" key="10">
    <source>
        <dbReference type="ARBA" id="ARBA00022833"/>
    </source>
</evidence>
<evidence type="ECO:0000256" key="5">
    <source>
        <dbReference type="ARBA" id="ARBA00022679"/>
    </source>
</evidence>
<feature type="region of interest" description="Disordered" evidence="18">
    <location>
        <begin position="692"/>
        <end position="712"/>
    </location>
</feature>
<evidence type="ECO:0000256" key="17">
    <source>
        <dbReference type="PROSITE-ProRule" id="PRU00134"/>
    </source>
</evidence>
<gene>
    <name evidence="20" type="ORF">Rsub_10592</name>
</gene>
<keyword evidence="11" id="KW-0809">Transit peptide</keyword>
<comment type="catalytic activity">
    <reaction evidence="16">
        <text>phytol + CTP = phytyl phosphate + CDP + H(+)</text>
        <dbReference type="Rhea" id="RHEA:38055"/>
        <dbReference type="ChEBI" id="CHEBI:15378"/>
        <dbReference type="ChEBI" id="CHEBI:17327"/>
        <dbReference type="ChEBI" id="CHEBI:37563"/>
        <dbReference type="ChEBI" id="CHEBI:58069"/>
        <dbReference type="ChEBI" id="CHEBI:75483"/>
        <dbReference type="EC" id="2.7.1.182"/>
    </reaction>
</comment>
<evidence type="ECO:0000256" key="16">
    <source>
        <dbReference type="ARBA" id="ARBA00048889"/>
    </source>
</evidence>
<comment type="pathway">
    <text evidence="14">Cofactor biosynthesis; tocopherol biosynthesis.</text>
</comment>
<dbReference type="InParanoid" id="A0A2V0PEH8"/>
<dbReference type="OrthoDB" id="547758at2759"/>
<sequence>MGNVQSLSAEEVEQLVRATVPGDAIAQAYVPASLQGQGQQPRRPLRRLLCAVRSLTSGDWRPSHAAARDVFHDIAAHAKHSDRRAWEDAAPEAPLPLLARGLERLLAAAAPAEAGRGELDAGAAEALSAALDALSRAVQKLIPFQRDLQDLEELEAEERAAAQHAQQLVQCGWLGTASGLLAGALAERRGGGASRSVLLQLPPGTGQVLDQIMLTCGRPLVRLDHLPPGHELRRLLAEALTNFDFPALAVEAAWEFRCEGGGMGYAAWYPLAILQNWVEAAASDGGPAAGGWFGRRAVITARLEELAPTLRQLLAWVLSNACAMTRVTAMSAGTWTMLGIELPSHGPLVQHLPPLPPAPPRVTVWIPLQDYCDPLYAAVDTAQWAVSAAGVDLVTDSAAWLLIFEACLQISQMGRWKTRIKQWQAESWFLYEQTAVELLARLPPRDAAAAAAALEPLLAADLGGKLLTAHLLAHTHEALLPARLVAEALPTVEACVREAARGGGGGGDAQLLGTGVALLWAFAQRATGPAAISTASGLAVTALKALRALTHLGAAAGALEAAQSFGRERGRLDPAFQATFDARLEELRARRPLGGGEDQPATGSSGGTGSQGEPQAPAAAPAPAAPQDPAALLPPGLLPACANPDCSNLEGPSEAALPTKRCRACLAVRYCGAGCQTADWPRHRARCQELRAAGAAPAAASGASGSGGPAAQ</sequence>
<feature type="domain" description="MYND-type" evidence="19">
    <location>
        <begin position="643"/>
        <end position="687"/>
    </location>
</feature>
<keyword evidence="3" id="KW-0150">Chloroplast</keyword>
<dbReference type="InterPro" id="IPR002893">
    <property type="entry name" value="Znf_MYND"/>
</dbReference>
<dbReference type="Pfam" id="PF01753">
    <property type="entry name" value="zf-MYND"/>
    <property type="match status" value="1"/>
</dbReference>
<evidence type="ECO:0000256" key="14">
    <source>
        <dbReference type="ARBA" id="ARBA00024015"/>
    </source>
</evidence>
<comment type="caution">
    <text evidence="20">The sequence shown here is derived from an EMBL/GenBank/DDBJ whole genome shotgun (WGS) entry which is preliminary data.</text>
</comment>
<evidence type="ECO:0000313" key="21">
    <source>
        <dbReference type="Proteomes" id="UP000247498"/>
    </source>
</evidence>
<dbReference type="Proteomes" id="UP000247498">
    <property type="component" value="Unassembled WGS sequence"/>
</dbReference>
<evidence type="ECO:0000256" key="8">
    <source>
        <dbReference type="ARBA" id="ARBA00022771"/>
    </source>
</evidence>
<accession>A0A2V0PEH8</accession>
<evidence type="ECO:0000256" key="2">
    <source>
        <dbReference type="ARBA" id="ARBA00010794"/>
    </source>
</evidence>
<feature type="compositionally biased region" description="Low complexity" evidence="18">
    <location>
        <begin position="692"/>
        <end position="703"/>
    </location>
</feature>
<dbReference type="Gene3D" id="6.10.140.2220">
    <property type="match status" value="1"/>
</dbReference>
<dbReference type="PANTHER" id="PTHR32523">
    <property type="entry name" value="PHYTOL KINASE 1, CHLOROPLASTIC"/>
    <property type="match status" value="1"/>
</dbReference>
<keyword evidence="4" id="KW-0934">Plastid</keyword>
<dbReference type="InterPro" id="IPR039606">
    <property type="entry name" value="Phytol/farnesol_kinase"/>
</dbReference>
<dbReference type="PROSITE" id="PS50865">
    <property type="entry name" value="ZF_MYND_2"/>
    <property type="match status" value="1"/>
</dbReference>
<protein>
    <recommendedName>
        <fullName evidence="15">phytol kinase</fullName>
        <ecNumber evidence="15">2.7.1.182</ecNumber>
    </recommendedName>
</protein>
<keyword evidence="21" id="KW-1185">Reference proteome</keyword>
<evidence type="ECO:0000256" key="18">
    <source>
        <dbReference type="SAM" id="MobiDB-lite"/>
    </source>
</evidence>
<proteinExistence type="inferred from homology"/>
<dbReference type="GO" id="GO:0008270">
    <property type="term" value="F:zinc ion binding"/>
    <property type="evidence" value="ECO:0007669"/>
    <property type="project" value="UniProtKB-KW"/>
</dbReference>
<comment type="similarity">
    <text evidence="2">Belongs to the polyprenol kinase family.</text>
</comment>
<evidence type="ECO:0000256" key="7">
    <source>
        <dbReference type="ARBA" id="ARBA00022723"/>
    </source>
</evidence>
<evidence type="ECO:0000259" key="19">
    <source>
        <dbReference type="PROSITE" id="PS50865"/>
    </source>
</evidence>
<evidence type="ECO:0000313" key="20">
    <source>
        <dbReference type="EMBL" id="GBF97919.1"/>
    </source>
</evidence>
<dbReference type="GO" id="GO:0009507">
    <property type="term" value="C:chloroplast"/>
    <property type="evidence" value="ECO:0007669"/>
    <property type="project" value="UniProtKB-SubCell"/>
</dbReference>
<keyword evidence="9" id="KW-0418">Kinase</keyword>
<keyword evidence="13" id="KW-0472">Membrane</keyword>
<evidence type="ECO:0000256" key="11">
    <source>
        <dbReference type="ARBA" id="ARBA00022946"/>
    </source>
</evidence>
<organism evidence="20 21">
    <name type="scientific">Raphidocelis subcapitata</name>
    <dbReference type="NCBI Taxonomy" id="307507"/>
    <lineage>
        <taxon>Eukaryota</taxon>
        <taxon>Viridiplantae</taxon>
        <taxon>Chlorophyta</taxon>
        <taxon>core chlorophytes</taxon>
        <taxon>Chlorophyceae</taxon>
        <taxon>CS clade</taxon>
        <taxon>Sphaeropleales</taxon>
        <taxon>Selenastraceae</taxon>
        <taxon>Raphidocelis</taxon>
    </lineage>
</organism>
<name>A0A2V0PEH8_9CHLO</name>
<dbReference type="SUPFAM" id="SSF144232">
    <property type="entry name" value="HIT/MYND zinc finger-like"/>
    <property type="match status" value="1"/>
</dbReference>
<dbReference type="EC" id="2.7.1.182" evidence="15"/>
<reference evidence="20 21" key="1">
    <citation type="journal article" date="2018" name="Sci. Rep.">
        <title>Raphidocelis subcapitata (=Pseudokirchneriella subcapitata) provides an insight into genome evolution and environmental adaptations in the Sphaeropleales.</title>
        <authorList>
            <person name="Suzuki S."/>
            <person name="Yamaguchi H."/>
            <person name="Nakajima N."/>
            <person name="Kawachi M."/>
        </authorList>
    </citation>
    <scope>NUCLEOTIDE SEQUENCE [LARGE SCALE GENOMIC DNA]</scope>
    <source>
        <strain evidence="20 21">NIES-35</strain>
    </source>
</reference>
<dbReference type="STRING" id="307507.A0A2V0PEH8"/>
<keyword evidence="5" id="KW-0808">Transferase</keyword>
<comment type="subcellular location">
    <subcellularLocation>
        <location evidence="1">Plastid</location>
        <location evidence="1">Chloroplast membrane</location>
        <topology evidence="1">Multi-pass membrane protein</topology>
    </subcellularLocation>
</comment>
<feature type="region of interest" description="Disordered" evidence="18">
    <location>
        <begin position="590"/>
        <end position="631"/>
    </location>
</feature>
<evidence type="ECO:0000256" key="1">
    <source>
        <dbReference type="ARBA" id="ARBA00004508"/>
    </source>
</evidence>
<evidence type="ECO:0000256" key="4">
    <source>
        <dbReference type="ARBA" id="ARBA00022640"/>
    </source>
</evidence>
<evidence type="ECO:0000256" key="3">
    <source>
        <dbReference type="ARBA" id="ARBA00022528"/>
    </source>
</evidence>
<keyword evidence="7" id="KW-0479">Metal-binding</keyword>
<evidence type="ECO:0000256" key="15">
    <source>
        <dbReference type="ARBA" id="ARBA00039024"/>
    </source>
</evidence>
<dbReference type="PANTHER" id="PTHR32523:SF8">
    <property type="entry name" value="DOLICHOL KINASE"/>
    <property type="match status" value="1"/>
</dbReference>
<evidence type="ECO:0000256" key="9">
    <source>
        <dbReference type="ARBA" id="ARBA00022777"/>
    </source>
</evidence>